<protein>
    <submittedName>
        <fullName evidence="2">Uncharacterized protein</fullName>
    </submittedName>
</protein>
<evidence type="ECO:0000256" key="1">
    <source>
        <dbReference type="SAM" id="MobiDB-lite"/>
    </source>
</evidence>
<feature type="compositionally biased region" description="Low complexity" evidence="1">
    <location>
        <begin position="652"/>
        <end position="662"/>
    </location>
</feature>
<sequence length="1420" mass="151837">LPLESLNQSWEPSAQALSSAGPHLSSPPASSSSSPSMSGSHPPSLAHHGSGSNPRALASVSSPHGPGLVSYEADQLQSGGGSGNNGSDSGNGGGEGGPGSSVATQSNDAATAQQHLQTLSTQHDPNDLLRPRDSTNYKVPVPPSPVVSPRMGPAAGMATYNNFNFLNSDPTLQRSSSKKRAVAPPIQVQTGQSPQPPQPYLPSQQPQQQQSPAFSPQGILSPVSPGRRHPYHRWENILPPQHQDPGRDHFEHGQGQGQDNHEDGDYEDEDNNDDTDGDFLSGPEDPQGDRRNRQHRRQRSNTDGNTIFTPTRSAPQPPSFNGAPATPNSREAEIAHIMYIQQQQALFLKEKALNPPLRQKASNGNLSGGNSDGPKPRQKGSRHRKQISVISEPKLLSSTNQVRTVPIVRAADASDNDDAGTKSEYTSGGEGIKRTVRRMKKAVRHAATNVFHDDDSDREDGIGSKSDAEKKGGLKQLKALKSKLAKKLHRPSHGGSPSSSAHSSRYEFPRNGVNPPGDDDGSGRAPVQFFSEDNLRSRYLAQEQQGGLSLAAAGVSLRRSNTTRDNTGSMNKRYEGGDKEEYDSQDEQANKSTNPQDNENGADGDAAAKDKMTKFGSRTFEKEEMMEVKDGNGESFFVPRWEIDPRADELGSSKSVISVQSSRKLERSTSNVTAISNAPSSAGKPSSSITERLQSVGTVEEEKDDNANALTHQLPPASANTVSDPKVIEAIISGKGTDGSGGLQLHEEKDQTVASKSGHEDPSLGPSSGLTSRTSTLSETSSNVSSVAGIIVAQVLTRQNSTRKNFKRPGMENQGQEGNSTGPKSPHLGLGISLPSPSKEKEKQLGVLDEVSVGPDSSTAEMPNVEKQLPPLPHEDSKTSPPTVRPLSPIRRGANSNSPASLSSISSIAASSDSTNSILEQSRGVLRHPSLGSITLPQAPTSPLPSPGIQPPSGASPAMSGPPTFPAVLMRQGSQMTERASIRSMYADSIYDCYDYDSSSELESQVGVELPQLPRQNSLGAPLTHSVEAALAASTMVPVAVTRSLEQEKEYIDGSVTVTPSSPVSPRATVTTSALREQVEEITTVVNSSSSSMTQSTEDDKRSTVIATPNINIQNAENTVETSTLLPPSGSNEANTELPTVRLRSPRIPRAEPTSGNPEAIKEEEHHVHYEDLPRAVEYRMSIMTTVPVEPVGVAPSLALIPGHSSNDKHLNAGGEGRSISLHTLSIASDLTTETWMSSSTLSRSSSVRNTRDDLAGWEAAEDNRGRRRERSLDIPRTDARLSLGSLSEGSLMEIPVHGDDYRHADKTSSRLDSMEHGSDEHGRDIVVSSRRSRSRSISMSRGVEQEVLPRHRSGLSVAESGSSRVNRKQWIQDRRRETWGSLKSMESSASEMSSSSGSSSASSHFYFNGRSPSPSPSES</sequence>
<feature type="compositionally biased region" description="Polar residues" evidence="1">
    <location>
        <begin position="668"/>
        <end position="697"/>
    </location>
</feature>
<feature type="compositionally biased region" description="Pro residues" evidence="1">
    <location>
        <begin position="940"/>
        <end position="950"/>
    </location>
</feature>
<feature type="compositionally biased region" description="Low complexity" evidence="1">
    <location>
        <begin position="951"/>
        <end position="962"/>
    </location>
</feature>
<feature type="compositionally biased region" description="Low complexity" evidence="1">
    <location>
        <begin position="1385"/>
        <end position="1404"/>
    </location>
</feature>
<feature type="compositionally biased region" description="Polar residues" evidence="1">
    <location>
        <begin position="590"/>
        <end position="599"/>
    </location>
</feature>
<feature type="region of interest" description="Disordered" evidence="1">
    <location>
        <begin position="1298"/>
        <end position="1420"/>
    </location>
</feature>
<feature type="compositionally biased region" description="Low complexity" evidence="1">
    <location>
        <begin position="201"/>
        <end position="217"/>
    </location>
</feature>
<feature type="non-terminal residue" evidence="2">
    <location>
        <position position="1"/>
    </location>
</feature>
<feature type="compositionally biased region" description="Low complexity" evidence="1">
    <location>
        <begin position="763"/>
        <end position="784"/>
    </location>
</feature>
<organism evidence="2 3">
    <name type="scientific">Lunasporangiospora selenospora</name>
    <dbReference type="NCBI Taxonomy" id="979761"/>
    <lineage>
        <taxon>Eukaryota</taxon>
        <taxon>Fungi</taxon>
        <taxon>Fungi incertae sedis</taxon>
        <taxon>Mucoromycota</taxon>
        <taxon>Mortierellomycotina</taxon>
        <taxon>Mortierellomycetes</taxon>
        <taxon>Mortierellales</taxon>
        <taxon>Mortierellaceae</taxon>
        <taxon>Lunasporangiospora</taxon>
    </lineage>
</organism>
<dbReference type="Proteomes" id="UP000780801">
    <property type="component" value="Unassembled WGS sequence"/>
</dbReference>
<feature type="compositionally biased region" description="Basic residues" evidence="1">
    <location>
        <begin position="376"/>
        <end position="386"/>
    </location>
</feature>
<feature type="region of interest" description="Disordered" evidence="1">
    <location>
        <begin position="1"/>
        <end position="329"/>
    </location>
</feature>
<feature type="compositionally biased region" description="Basic and acidic residues" evidence="1">
    <location>
        <begin position="451"/>
        <end position="472"/>
    </location>
</feature>
<feature type="compositionally biased region" description="Polar residues" evidence="1">
    <location>
        <begin position="301"/>
        <end position="314"/>
    </location>
</feature>
<reference evidence="2" key="1">
    <citation type="journal article" date="2020" name="Fungal Divers.">
        <title>Resolving the Mortierellaceae phylogeny through synthesis of multi-gene phylogenetics and phylogenomics.</title>
        <authorList>
            <person name="Vandepol N."/>
            <person name="Liber J."/>
            <person name="Desiro A."/>
            <person name="Na H."/>
            <person name="Kennedy M."/>
            <person name="Barry K."/>
            <person name="Grigoriev I.V."/>
            <person name="Miller A.N."/>
            <person name="O'Donnell K."/>
            <person name="Stajich J.E."/>
            <person name="Bonito G."/>
        </authorList>
    </citation>
    <scope>NUCLEOTIDE SEQUENCE</scope>
    <source>
        <strain evidence="2">KOD1015</strain>
    </source>
</reference>
<feature type="compositionally biased region" description="Polar residues" evidence="1">
    <location>
        <begin position="1"/>
        <end position="16"/>
    </location>
</feature>
<dbReference type="EMBL" id="JAABOA010000469">
    <property type="protein sequence ID" value="KAF9584223.1"/>
    <property type="molecule type" value="Genomic_DNA"/>
</dbReference>
<feature type="compositionally biased region" description="Acidic residues" evidence="1">
    <location>
        <begin position="262"/>
        <end position="277"/>
    </location>
</feature>
<feature type="compositionally biased region" description="Basic and acidic residues" evidence="1">
    <location>
        <begin position="124"/>
        <end position="135"/>
    </location>
</feature>
<feature type="compositionally biased region" description="Basic and acidic residues" evidence="1">
    <location>
        <begin position="1298"/>
        <end position="1325"/>
    </location>
</feature>
<feature type="compositionally biased region" description="Basic and acidic residues" evidence="1">
    <location>
        <begin position="641"/>
        <end position="651"/>
    </location>
</feature>
<accession>A0A9P6FYJ9</accession>
<feature type="compositionally biased region" description="Basic and acidic residues" evidence="1">
    <location>
        <begin position="606"/>
        <end position="632"/>
    </location>
</feature>
<feature type="compositionally biased region" description="Basic and acidic residues" evidence="1">
    <location>
        <begin position="745"/>
        <end position="762"/>
    </location>
</feature>
<feature type="compositionally biased region" description="Gly residues" evidence="1">
    <location>
        <begin position="78"/>
        <end position="99"/>
    </location>
</feature>
<feature type="compositionally biased region" description="Low complexity" evidence="1">
    <location>
        <begin position="493"/>
        <end position="503"/>
    </location>
</feature>
<evidence type="ECO:0000313" key="2">
    <source>
        <dbReference type="EMBL" id="KAF9584223.1"/>
    </source>
</evidence>
<feature type="compositionally biased region" description="Basic residues" evidence="1">
    <location>
        <begin position="478"/>
        <end position="492"/>
    </location>
</feature>
<dbReference type="OrthoDB" id="2436736at2759"/>
<feature type="region of interest" description="Disordered" evidence="1">
    <location>
        <begin position="1116"/>
        <end position="1138"/>
    </location>
</feature>
<feature type="compositionally biased region" description="Polar residues" evidence="1">
    <location>
        <begin position="813"/>
        <end position="823"/>
    </location>
</feature>
<feature type="compositionally biased region" description="Polar residues" evidence="1">
    <location>
        <begin position="1411"/>
        <end position="1420"/>
    </location>
</feature>
<comment type="caution">
    <text evidence="2">The sequence shown here is derived from an EMBL/GenBank/DDBJ whole genome shotgun (WGS) entry which is preliminary data.</text>
</comment>
<feature type="compositionally biased region" description="Polar residues" evidence="1">
    <location>
        <begin position="102"/>
        <end position="123"/>
    </location>
</feature>
<feature type="compositionally biased region" description="Polar residues" evidence="1">
    <location>
        <begin position="159"/>
        <end position="175"/>
    </location>
</feature>
<keyword evidence="3" id="KW-1185">Reference proteome</keyword>
<feature type="compositionally biased region" description="Polar residues" evidence="1">
    <location>
        <begin position="558"/>
        <end position="570"/>
    </location>
</feature>
<feature type="compositionally biased region" description="Basic residues" evidence="1">
    <location>
        <begin position="434"/>
        <end position="444"/>
    </location>
</feature>
<gene>
    <name evidence="2" type="ORF">BGW38_007174</name>
</gene>
<feature type="compositionally biased region" description="Low complexity" evidence="1">
    <location>
        <begin position="17"/>
        <end position="44"/>
    </location>
</feature>
<feature type="region of interest" description="Disordered" evidence="1">
    <location>
        <begin position="352"/>
        <end position="530"/>
    </location>
</feature>
<name>A0A9P6FYJ9_9FUNG</name>
<proteinExistence type="predicted"/>
<feature type="region of interest" description="Disordered" evidence="1">
    <location>
        <begin position="800"/>
        <end position="902"/>
    </location>
</feature>
<evidence type="ECO:0000313" key="3">
    <source>
        <dbReference type="Proteomes" id="UP000780801"/>
    </source>
</evidence>
<feature type="region of interest" description="Disordered" evidence="1">
    <location>
        <begin position="551"/>
        <end position="784"/>
    </location>
</feature>
<feature type="region of interest" description="Disordered" evidence="1">
    <location>
        <begin position="930"/>
        <end position="967"/>
    </location>
</feature>